<dbReference type="InterPro" id="IPR005565">
    <property type="entry name" value="Hemolysn_activator_HlyB_C"/>
</dbReference>
<dbReference type="PANTHER" id="PTHR34597:SF3">
    <property type="entry name" value="OUTER MEMBRANE TRANSPORTER CDIB"/>
    <property type="match status" value="1"/>
</dbReference>
<dbReference type="Gene3D" id="2.40.160.50">
    <property type="entry name" value="membrane protein fhac: a member of the omp85/tpsb transporter family"/>
    <property type="match status" value="1"/>
</dbReference>
<dbReference type="Proteomes" id="UP000001353">
    <property type="component" value="Chromosome"/>
</dbReference>
<dbReference type="SMR" id="F7ZAG1"/>
<dbReference type="HOGENOM" id="CLU_699962_0_0_5"/>
<evidence type="ECO:0000259" key="2">
    <source>
        <dbReference type="Pfam" id="PF03865"/>
    </source>
</evidence>
<dbReference type="PANTHER" id="PTHR34597">
    <property type="entry name" value="SLR1661 PROTEIN"/>
    <property type="match status" value="1"/>
</dbReference>
<name>F7ZAG1_ROSLO</name>
<sequence>MKRIFALAAMSLLLSADLAKAQSFFADFAADPATGVDKGSTSRLRKVEENTGYLTFTSNGAEELGPYNAAVGMSLPDFAAAGDQFDAVLFISGLSENDEIELAALGLGYRLQVPDTGVTLFASADHGEYRLGSSESLALDIRGEQTNFAIGARRLAASENSRVLASLEFALRDSSAEALGRTVVEENLRLVRAALQRDTGQLFRFRTRLAISATKGLGGFGASAENSLLGSAPGSTANFLRIAFSAEASVPVSRRVLVNAGIVGQWTDDSLPISQRCGYGTNTYARGFDQSFVNGDRCLGSRVELAYNFKLPSLEAKRLDLRQGFFGIDGGWTEDLGNAVLTGNTDNWSSASIGYRTAIGDFLGELSVTHILDEPVGAIEQDATRVWFRLALRF</sequence>
<dbReference type="RefSeq" id="WP_013960901.1">
    <property type="nucleotide sequence ID" value="NC_015730.1"/>
</dbReference>
<dbReference type="STRING" id="391595.RLO149_c009470"/>
<dbReference type="InterPro" id="IPR051544">
    <property type="entry name" value="TPS_OM_transporter"/>
</dbReference>
<feature type="signal peptide" evidence="1">
    <location>
        <begin position="1"/>
        <end position="21"/>
    </location>
</feature>
<dbReference type="AlphaFoldDB" id="F7ZAG1"/>
<keyword evidence="1" id="KW-0732">Signal</keyword>
<protein>
    <recommendedName>
        <fullName evidence="2">Haemolysin activator HlyB C-terminal domain-containing protein</fullName>
    </recommendedName>
</protein>
<feature type="chain" id="PRO_5003373110" description="Haemolysin activator HlyB C-terminal domain-containing protein" evidence="1">
    <location>
        <begin position="22"/>
        <end position="394"/>
    </location>
</feature>
<dbReference type="GO" id="GO:0098046">
    <property type="term" value="C:type V protein secretion system complex"/>
    <property type="evidence" value="ECO:0007669"/>
    <property type="project" value="TreeGrafter"/>
</dbReference>
<proteinExistence type="predicted"/>
<evidence type="ECO:0000256" key="1">
    <source>
        <dbReference type="SAM" id="SignalP"/>
    </source>
</evidence>
<dbReference type="KEGG" id="rli:RLO149_c009470"/>
<dbReference type="eggNOG" id="COG2831">
    <property type="taxonomic scope" value="Bacteria"/>
</dbReference>
<feature type="domain" description="Haemolysin activator HlyB C-terminal" evidence="2">
    <location>
        <begin position="112"/>
        <end position="338"/>
    </location>
</feature>
<evidence type="ECO:0000313" key="4">
    <source>
        <dbReference type="Proteomes" id="UP000001353"/>
    </source>
</evidence>
<keyword evidence="4" id="KW-1185">Reference proteome</keyword>
<dbReference type="EMBL" id="CP002623">
    <property type="protein sequence ID" value="AEI92961.1"/>
    <property type="molecule type" value="Genomic_DNA"/>
</dbReference>
<gene>
    <name evidence="3" type="ordered locus">RLO149_c009470</name>
</gene>
<accession>F7ZAG1</accession>
<evidence type="ECO:0000313" key="3">
    <source>
        <dbReference type="EMBL" id="AEI92961.1"/>
    </source>
</evidence>
<dbReference type="GO" id="GO:0008320">
    <property type="term" value="F:protein transmembrane transporter activity"/>
    <property type="evidence" value="ECO:0007669"/>
    <property type="project" value="TreeGrafter"/>
</dbReference>
<organism evidence="3 4">
    <name type="scientific">Roseobacter litoralis (strain ATCC 49566 / DSM 6996 / JCM 21268 / NBRC 15278 / OCh 149)</name>
    <dbReference type="NCBI Taxonomy" id="391595"/>
    <lineage>
        <taxon>Bacteria</taxon>
        <taxon>Pseudomonadati</taxon>
        <taxon>Pseudomonadota</taxon>
        <taxon>Alphaproteobacteria</taxon>
        <taxon>Rhodobacterales</taxon>
        <taxon>Roseobacteraceae</taxon>
        <taxon>Roseobacter</taxon>
    </lineage>
</organism>
<reference evidence="3 4" key="1">
    <citation type="journal article" date="2011" name="BMC Genomics">
        <title>Comparative genome analysis and genome-guided physiological analysis of Roseobacter litoralis.</title>
        <authorList>
            <person name="Kalhoefer D."/>
            <person name="Thole S."/>
            <person name="Voget S."/>
            <person name="Lehmann R."/>
            <person name="Liesegang H."/>
            <person name="Wollher A."/>
            <person name="Daniel R."/>
            <person name="Simon M."/>
            <person name="Brinkhoff T."/>
        </authorList>
    </citation>
    <scope>NUCLEOTIDE SEQUENCE [LARGE SCALE GENOMIC DNA]</scope>
    <source>
        <strain evidence="4">ATCC 49566 / DSM 6996 / JCM 21268 / NBRC 15278 / OCh 149</strain>
    </source>
</reference>
<dbReference type="OrthoDB" id="7497550at2"/>
<dbReference type="Pfam" id="PF03865">
    <property type="entry name" value="ShlB"/>
    <property type="match status" value="1"/>
</dbReference>
<dbReference type="GO" id="GO:0046819">
    <property type="term" value="P:protein secretion by the type V secretion system"/>
    <property type="evidence" value="ECO:0007669"/>
    <property type="project" value="TreeGrafter"/>
</dbReference>